<proteinExistence type="inferred from homology"/>
<protein>
    <submittedName>
        <fullName evidence="3">L-fuconolactonase</fullName>
    </submittedName>
</protein>
<dbReference type="InterPro" id="IPR006680">
    <property type="entry name" value="Amidohydro-rel"/>
</dbReference>
<dbReference type="STRING" id="123320.SAMN06309945_2809"/>
<accession>A0A1T5L0F8</accession>
<sequence length="295" mass="32943">MIIDAHQHVWNLDRASYPWLGPEHGPINRTIEFDELRPHLRAAGVDATVLVQSADNDADTDYMLDVAARNREVAAVVVSVPLEHPRRAAARLDEVRRNPHVVGVRNLIHDLPDPEWLLRPDVDEGLSVLERADVTFDLVSVLPQHLELLPTLGERHPNLRIVIDHLSKPPIGLGADDREPWWSLIERAAENPLVHAKVSGLYSAVPGRMADWTPDDIRPFFDRALELFGPDRLMYGGDWPISVLAGDYERVWEGLREVTSGLGAADRDRIFGGTAAEFYRIDAGLLERAEAASAD</sequence>
<name>A0A1T5L0F8_9MICO</name>
<dbReference type="InterPro" id="IPR052350">
    <property type="entry name" value="Metallo-dep_Lactonases"/>
</dbReference>
<dbReference type="EMBL" id="FUZP01000003">
    <property type="protein sequence ID" value="SKC69451.1"/>
    <property type="molecule type" value="Genomic_DNA"/>
</dbReference>
<evidence type="ECO:0000256" key="1">
    <source>
        <dbReference type="ARBA" id="ARBA00038310"/>
    </source>
</evidence>
<dbReference type="Gene3D" id="3.20.20.140">
    <property type="entry name" value="Metal-dependent hydrolases"/>
    <property type="match status" value="1"/>
</dbReference>
<comment type="similarity">
    <text evidence="1">Belongs to the metallo-dependent hydrolases superfamily.</text>
</comment>
<dbReference type="Pfam" id="PF04909">
    <property type="entry name" value="Amidohydro_2"/>
    <property type="match status" value="1"/>
</dbReference>
<gene>
    <name evidence="3" type="ORF">SAMN06309945_2809</name>
</gene>
<organism evidence="3 4">
    <name type="scientific">Okibacterium fritillariae</name>
    <dbReference type="NCBI Taxonomy" id="123320"/>
    <lineage>
        <taxon>Bacteria</taxon>
        <taxon>Bacillati</taxon>
        <taxon>Actinomycetota</taxon>
        <taxon>Actinomycetes</taxon>
        <taxon>Micrococcales</taxon>
        <taxon>Microbacteriaceae</taxon>
        <taxon>Okibacterium</taxon>
    </lineage>
</organism>
<dbReference type="PANTHER" id="PTHR43569:SF2">
    <property type="entry name" value="AMIDOHYDROLASE-RELATED DOMAIN-CONTAINING PROTEIN"/>
    <property type="match status" value="1"/>
</dbReference>
<evidence type="ECO:0000313" key="3">
    <source>
        <dbReference type="EMBL" id="SKC69451.1"/>
    </source>
</evidence>
<reference evidence="3 4" key="1">
    <citation type="submission" date="2017-02" db="EMBL/GenBank/DDBJ databases">
        <authorList>
            <person name="Peterson S.W."/>
        </authorList>
    </citation>
    <scope>NUCLEOTIDE SEQUENCE [LARGE SCALE GENOMIC DNA]</scope>
    <source>
        <strain evidence="3 4">VKM Ac-2059</strain>
    </source>
</reference>
<dbReference type="AlphaFoldDB" id="A0A1T5L0F8"/>
<dbReference type="GO" id="GO:0016787">
    <property type="term" value="F:hydrolase activity"/>
    <property type="evidence" value="ECO:0007669"/>
    <property type="project" value="InterPro"/>
</dbReference>
<dbReference type="Proteomes" id="UP000190857">
    <property type="component" value="Unassembled WGS sequence"/>
</dbReference>
<keyword evidence="4" id="KW-1185">Reference proteome</keyword>
<feature type="domain" description="Amidohydrolase-related" evidence="2">
    <location>
        <begin position="3"/>
        <end position="281"/>
    </location>
</feature>
<evidence type="ECO:0000313" key="4">
    <source>
        <dbReference type="Proteomes" id="UP000190857"/>
    </source>
</evidence>
<evidence type="ECO:0000259" key="2">
    <source>
        <dbReference type="Pfam" id="PF04909"/>
    </source>
</evidence>
<dbReference type="OrthoDB" id="5450317at2"/>
<dbReference type="InterPro" id="IPR032466">
    <property type="entry name" value="Metal_Hydrolase"/>
</dbReference>
<dbReference type="RefSeq" id="WP_079728809.1">
    <property type="nucleotide sequence ID" value="NZ_FUZP01000003.1"/>
</dbReference>
<dbReference type="PANTHER" id="PTHR43569">
    <property type="entry name" value="AMIDOHYDROLASE"/>
    <property type="match status" value="1"/>
</dbReference>
<dbReference type="SUPFAM" id="SSF51556">
    <property type="entry name" value="Metallo-dependent hydrolases"/>
    <property type="match status" value="1"/>
</dbReference>